<dbReference type="InterPro" id="IPR010130">
    <property type="entry name" value="T1SS_OMP_TolC"/>
</dbReference>
<dbReference type="SUPFAM" id="SSF56954">
    <property type="entry name" value="Outer membrane efflux proteins (OEP)"/>
    <property type="match status" value="1"/>
</dbReference>
<keyword evidence="3" id="KW-0813">Transport</keyword>
<keyword evidence="5" id="KW-0812">Transmembrane</keyword>
<evidence type="ECO:0000256" key="1">
    <source>
        <dbReference type="ARBA" id="ARBA00004442"/>
    </source>
</evidence>
<dbReference type="InterPro" id="IPR051906">
    <property type="entry name" value="TolC-like"/>
</dbReference>
<feature type="region of interest" description="Disordered" evidence="8">
    <location>
        <begin position="531"/>
        <end position="556"/>
    </location>
</feature>
<evidence type="ECO:0000256" key="8">
    <source>
        <dbReference type="SAM" id="MobiDB-lite"/>
    </source>
</evidence>
<keyword evidence="7" id="KW-0998">Cell outer membrane</keyword>
<evidence type="ECO:0000256" key="7">
    <source>
        <dbReference type="ARBA" id="ARBA00023237"/>
    </source>
</evidence>
<evidence type="ECO:0000256" key="5">
    <source>
        <dbReference type="ARBA" id="ARBA00022692"/>
    </source>
</evidence>
<proteinExistence type="inferred from homology"/>
<evidence type="ECO:0008006" key="11">
    <source>
        <dbReference type="Google" id="ProtNLM"/>
    </source>
</evidence>
<gene>
    <name evidence="9" type="ORF">SIID45300_01555</name>
</gene>
<feature type="region of interest" description="Disordered" evidence="8">
    <location>
        <begin position="443"/>
        <end position="483"/>
    </location>
</feature>
<keyword evidence="10" id="KW-1185">Reference proteome</keyword>
<evidence type="ECO:0000313" key="10">
    <source>
        <dbReference type="Proteomes" id="UP001628193"/>
    </source>
</evidence>
<protein>
    <recommendedName>
        <fullName evidence="11">Outer membrane efflux protein</fullName>
    </recommendedName>
</protein>
<dbReference type="InterPro" id="IPR003423">
    <property type="entry name" value="OMP_efflux"/>
</dbReference>
<comment type="subcellular location">
    <subcellularLocation>
        <location evidence="1">Cell outer membrane</location>
    </subcellularLocation>
</comment>
<comment type="caution">
    <text evidence="9">The sequence shown here is derived from an EMBL/GenBank/DDBJ whole genome shotgun (WGS) entry which is preliminary data.</text>
</comment>
<keyword evidence="4" id="KW-1134">Transmembrane beta strand</keyword>
<dbReference type="RefSeq" id="WP_420904931.1">
    <property type="nucleotide sequence ID" value="NZ_BAAFGK010000004.1"/>
</dbReference>
<dbReference type="EMBL" id="BAAFGK010000004">
    <property type="protein sequence ID" value="GAB0057232.1"/>
    <property type="molecule type" value="Genomic_DNA"/>
</dbReference>
<dbReference type="Gene3D" id="1.20.1600.10">
    <property type="entry name" value="Outer membrane efflux proteins (OEP)"/>
    <property type="match status" value="1"/>
</dbReference>
<organism evidence="9 10">
    <name type="scientific">Candidatus Magnetaquiglobus chichijimensis</name>
    <dbReference type="NCBI Taxonomy" id="3141448"/>
    <lineage>
        <taxon>Bacteria</taxon>
        <taxon>Pseudomonadati</taxon>
        <taxon>Pseudomonadota</taxon>
        <taxon>Magnetococcia</taxon>
        <taxon>Magnetococcales</taxon>
        <taxon>Candidatus Magnetaquicoccaceae</taxon>
        <taxon>Candidatus Magnetaquiglobus</taxon>
    </lineage>
</organism>
<sequence length="691" mass="75363">MSGGKRIRMGRPGWGVARCLGGLSFMVIALPCASALADSIPEAMRSALKDTPRIEAARRSLQAIKERRARAVSGYLPTLDLSLATGNEWSNTTSTRPVEGEVRLQRGEMQVTLNQPLFDGFSTWHQVAENDARESSEQAALDQASEEVALDTVLAYLEVLRQRELQHLLREQEEVHTLILERVRDMARLGIVTSVDADLSESRLKLIISDLASAEGSVRKAATRFRRMVGREPGVLDPALSPVGFLPKTLQEAIEWATHHNASLKRSKGDLESSRASHAGNYARYWPKVGLDLGYSNTDNVNGTRSYNENVRAMVRMNVNLFHGGADLATVRESAEQLGRSQGLYDEAQETVYEEVRTAWERIRTSRERFAKLEDHLEAKQRVTASYHEQFKMGLRPLLDVLNSENELTAAKNALVNEKYEELSASYRLMAAMGILRASLPGGDPDKPLSAPNQEMVNAPRPSEMASAPNREMVNAPRPSEMASALNREMASAPRPSEMASAPNREMASAPNREMVSAPRQPALTSVVPPALTSAVPPAPPPVERVPWGRKPDENMTPVRNRAATVAPLLPTPVENASPVPEKRAIIPATPEVAPNAAIEAMPSRASGSSRPIFAAEPVNPQEMLEPTGIGADFELIKPDLEAGSVSPLSSPVPSASHTDIPTLEEATELLWRESTAFSSEVPISAPGTPR</sequence>
<evidence type="ECO:0000256" key="3">
    <source>
        <dbReference type="ARBA" id="ARBA00022448"/>
    </source>
</evidence>
<evidence type="ECO:0000256" key="4">
    <source>
        <dbReference type="ARBA" id="ARBA00022452"/>
    </source>
</evidence>
<evidence type="ECO:0000256" key="6">
    <source>
        <dbReference type="ARBA" id="ARBA00023136"/>
    </source>
</evidence>
<dbReference type="NCBIfam" id="TIGR01844">
    <property type="entry name" value="type_I_sec_TolC"/>
    <property type="match status" value="1"/>
</dbReference>
<evidence type="ECO:0000256" key="2">
    <source>
        <dbReference type="ARBA" id="ARBA00007613"/>
    </source>
</evidence>
<dbReference type="Proteomes" id="UP001628193">
    <property type="component" value="Unassembled WGS sequence"/>
</dbReference>
<name>A0ABQ0C8L0_9PROT</name>
<reference evidence="9 10" key="2">
    <citation type="submission" date="2024-09" db="EMBL/GenBank/DDBJ databases">
        <title>Draft genome sequence of Candidatus Magnetaquicoccaceae bacterium FCR-1.</title>
        <authorList>
            <person name="Shimoshige H."/>
            <person name="Shimamura S."/>
            <person name="Taoka A."/>
            <person name="Kobayashi H."/>
            <person name="Maekawa T."/>
        </authorList>
    </citation>
    <scope>NUCLEOTIDE SEQUENCE [LARGE SCALE GENOMIC DNA]</scope>
    <source>
        <strain evidence="9 10">FCR-1</strain>
    </source>
</reference>
<dbReference type="PANTHER" id="PTHR30026:SF22">
    <property type="entry name" value="OUTER MEMBRANE EFFLUX PROTEIN"/>
    <property type="match status" value="1"/>
</dbReference>
<comment type="similarity">
    <text evidence="2">Belongs to the outer membrane factor (OMF) (TC 1.B.17) family.</text>
</comment>
<evidence type="ECO:0000313" key="9">
    <source>
        <dbReference type="EMBL" id="GAB0057232.1"/>
    </source>
</evidence>
<dbReference type="PANTHER" id="PTHR30026">
    <property type="entry name" value="OUTER MEMBRANE PROTEIN TOLC"/>
    <property type="match status" value="1"/>
</dbReference>
<keyword evidence="6" id="KW-0472">Membrane</keyword>
<accession>A0ABQ0C8L0</accession>
<reference evidence="9 10" key="1">
    <citation type="submission" date="2024-05" db="EMBL/GenBank/DDBJ databases">
        <authorList>
            <consortium name="Candidatus Magnetaquicoccaceae bacterium FCR-1 genome sequencing consortium"/>
            <person name="Shimoshige H."/>
            <person name="Shimamura S."/>
            <person name="Taoka A."/>
            <person name="Kobayashi H."/>
            <person name="Maekawa T."/>
        </authorList>
    </citation>
    <scope>NUCLEOTIDE SEQUENCE [LARGE SCALE GENOMIC DNA]</scope>
    <source>
        <strain evidence="9 10">FCR-1</strain>
    </source>
</reference>
<dbReference type="Pfam" id="PF02321">
    <property type="entry name" value="OEP"/>
    <property type="match status" value="2"/>
</dbReference>